<dbReference type="SUPFAM" id="SSF51735">
    <property type="entry name" value="NAD(P)-binding Rossmann-fold domains"/>
    <property type="match status" value="1"/>
</dbReference>
<evidence type="ECO:0000256" key="1">
    <source>
        <dbReference type="ARBA" id="ARBA00022857"/>
    </source>
</evidence>
<feature type="region of interest" description="Disordered" evidence="2">
    <location>
        <begin position="382"/>
        <end position="402"/>
    </location>
</feature>
<evidence type="ECO:0000313" key="4">
    <source>
        <dbReference type="EMBL" id="NDY92806.1"/>
    </source>
</evidence>
<evidence type="ECO:0000259" key="3">
    <source>
        <dbReference type="Pfam" id="PF01488"/>
    </source>
</evidence>
<sequence length="402" mass="44040">MPLTQPTVWRSLLAAADWRHHLRQLSDRPALDVAFITNLRDEDERRRFFTPGAALDRHASGPRLHLGPVAGAIRGLNVTAAEILDREGRRRARQVFMDAVDWAQDQGARVVLLAASTKRLFGRDGHDLKARFPHLLFTLGDNGTAWLLCRDVERAARLAGLPTLQQARVLVVGAYGILGTAVSRHLQAQGCQVAGWGRQVVLLEELSSRTGLPVCMNLETAGHFDIVVTCTHSPDSRLSAEQLELLRPEGRRLVVVDVAEPANLTPEALARCGGRVIRQDAGNAHSPQLRYVLGRLSHHKLHLPRGTAFGCFAEAMALHHAAHVERQAHVLQQDWFQVNPAQMGLVARAFDGLRLGLPDPHCFGQPLPPRWDLQVPAAHLHGPAGSANRLDHAGPPALGQLT</sequence>
<reference evidence="4 5" key="1">
    <citation type="submission" date="2020-02" db="EMBL/GenBank/DDBJ databases">
        <title>Ideonella bacterium strain TBM-1.</title>
        <authorList>
            <person name="Chen W.-M."/>
        </authorList>
    </citation>
    <scope>NUCLEOTIDE SEQUENCE [LARGE SCALE GENOMIC DNA]</scope>
    <source>
        <strain evidence="4 5">TBM-1</strain>
    </source>
</reference>
<comment type="caution">
    <text evidence="4">The sequence shown here is derived from an EMBL/GenBank/DDBJ whole genome shotgun (WGS) entry which is preliminary data.</text>
</comment>
<dbReference type="Proteomes" id="UP000484255">
    <property type="component" value="Unassembled WGS sequence"/>
</dbReference>
<feature type="domain" description="Quinate/shikimate 5-dehydrogenase/glutamyl-tRNA reductase" evidence="3">
    <location>
        <begin position="162"/>
        <end position="268"/>
    </location>
</feature>
<proteinExistence type="predicted"/>
<gene>
    <name evidence="4" type="ORF">G3A44_16565</name>
</gene>
<dbReference type="RefSeq" id="WP_163458860.1">
    <property type="nucleotide sequence ID" value="NZ_JAAGOH010000022.1"/>
</dbReference>
<organism evidence="4 5">
    <name type="scientific">Ideonella livida</name>
    <dbReference type="NCBI Taxonomy" id="2707176"/>
    <lineage>
        <taxon>Bacteria</taxon>
        <taxon>Pseudomonadati</taxon>
        <taxon>Pseudomonadota</taxon>
        <taxon>Betaproteobacteria</taxon>
        <taxon>Burkholderiales</taxon>
        <taxon>Sphaerotilaceae</taxon>
        <taxon>Ideonella</taxon>
    </lineage>
</organism>
<evidence type="ECO:0000313" key="5">
    <source>
        <dbReference type="Proteomes" id="UP000484255"/>
    </source>
</evidence>
<evidence type="ECO:0000256" key="2">
    <source>
        <dbReference type="SAM" id="MobiDB-lite"/>
    </source>
</evidence>
<dbReference type="InterPro" id="IPR036291">
    <property type="entry name" value="NAD(P)-bd_dom_sf"/>
</dbReference>
<dbReference type="InterPro" id="IPR006151">
    <property type="entry name" value="Shikm_DH/Glu-tRNA_Rdtase"/>
</dbReference>
<accession>A0A7C9TNS7</accession>
<keyword evidence="5" id="KW-1185">Reference proteome</keyword>
<dbReference type="Gene3D" id="3.40.50.720">
    <property type="entry name" value="NAD(P)-binding Rossmann-like Domain"/>
    <property type="match status" value="1"/>
</dbReference>
<dbReference type="EMBL" id="JAAGOH010000022">
    <property type="protein sequence ID" value="NDY92806.1"/>
    <property type="molecule type" value="Genomic_DNA"/>
</dbReference>
<name>A0A7C9TNS7_9BURK</name>
<dbReference type="Pfam" id="PF01488">
    <property type="entry name" value="Shikimate_DH"/>
    <property type="match status" value="1"/>
</dbReference>
<dbReference type="AlphaFoldDB" id="A0A7C9TNS7"/>
<keyword evidence="1" id="KW-0521">NADP</keyword>
<protein>
    <recommendedName>
        <fullName evidence="3">Quinate/shikimate 5-dehydrogenase/glutamyl-tRNA reductase domain-containing protein</fullName>
    </recommendedName>
</protein>